<evidence type="ECO:0000313" key="2">
    <source>
        <dbReference type="EMBL" id="KAJ7625881.1"/>
    </source>
</evidence>
<evidence type="ECO:0000313" key="3">
    <source>
        <dbReference type="Proteomes" id="UP001221142"/>
    </source>
</evidence>
<protein>
    <recommendedName>
        <fullName evidence="4">BTB domain-containing protein</fullName>
    </recommendedName>
</protein>
<accession>A0AAD7BN15</accession>
<dbReference type="AlphaFoldDB" id="A0AAD7BN15"/>
<evidence type="ECO:0008006" key="4">
    <source>
        <dbReference type="Google" id="ProtNLM"/>
    </source>
</evidence>
<sequence length="284" mass="31170">MPADSASAPQTQYHELFDDPTADTTLQSTSGTLFRVPSFILRRTTGYFAATLPTPADGREIPLDSPDAPLIWVLSILCGIPPPGPLSDFAEAEEVLDLAERWSAPAPIARVRDIVANPSFPSDPLRLYALATRFGWTDEAQLAVRRTFTLSLYDPTHQPALRRLPAPSLLALLALHRRRRDVLDGILAGEGGGLAPADVSGTCPKCGLGTASSAWREYRARIFVEMDRRPLGDTVLGFAVDEWREATACWGVRCQEEGCGKEIYDRELILRRLKECIDALPDTV</sequence>
<comment type="caution">
    <text evidence="2">The sequence shown here is derived from an EMBL/GenBank/DDBJ whole genome shotgun (WGS) entry which is preliminary data.</text>
</comment>
<dbReference type="EMBL" id="JARKIF010000012">
    <property type="protein sequence ID" value="KAJ7625881.1"/>
    <property type="molecule type" value="Genomic_DNA"/>
</dbReference>
<evidence type="ECO:0000256" key="1">
    <source>
        <dbReference type="SAM" id="MobiDB-lite"/>
    </source>
</evidence>
<gene>
    <name evidence="2" type="ORF">FB45DRAFT_922544</name>
</gene>
<dbReference type="Proteomes" id="UP001221142">
    <property type="component" value="Unassembled WGS sequence"/>
</dbReference>
<name>A0AAD7BN15_9AGAR</name>
<organism evidence="2 3">
    <name type="scientific">Roridomyces roridus</name>
    <dbReference type="NCBI Taxonomy" id="1738132"/>
    <lineage>
        <taxon>Eukaryota</taxon>
        <taxon>Fungi</taxon>
        <taxon>Dikarya</taxon>
        <taxon>Basidiomycota</taxon>
        <taxon>Agaricomycotina</taxon>
        <taxon>Agaricomycetes</taxon>
        <taxon>Agaricomycetidae</taxon>
        <taxon>Agaricales</taxon>
        <taxon>Marasmiineae</taxon>
        <taxon>Mycenaceae</taxon>
        <taxon>Roridomyces</taxon>
    </lineage>
</organism>
<reference evidence="2" key="1">
    <citation type="submission" date="2023-03" db="EMBL/GenBank/DDBJ databases">
        <title>Massive genome expansion in bonnet fungi (Mycena s.s.) driven by repeated elements and novel gene families across ecological guilds.</title>
        <authorList>
            <consortium name="Lawrence Berkeley National Laboratory"/>
            <person name="Harder C.B."/>
            <person name="Miyauchi S."/>
            <person name="Viragh M."/>
            <person name="Kuo A."/>
            <person name="Thoen E."/>
            <person name="Andreopoulos B."/>
            <person name="Lu D."/>
            <person name="Skrede I."/>
            <person name="Drula E."/>
            <person name="Henrissat B."/>
            <person name="Morin E."/>
            <person name="Kohler A."/>
            <person name="Barry K."/>
            <person name="LaButti K."/>
            <person name="Morin E."/>
            <person name="Salamov A."/>
            <person name="Lipzen A."/>
            <person name="Mereny Z."/>
            <person name="Hegedus B."/>
            <person name="Baldrian P."/>
            <person name="Stursova M."/>
            <person name="Weitz H."/>
            <person name="Taylor A."/>
            <person name="Grigoriev I.V."/>
            <person name="Nagy L.G."/>
            <person name="Martin F."/>
            <person name="Kauserud H."/>
        </authorList>
    </citation>
    <scope>NUCLEOTIDE SEQUENCE</scope>
    <source>
        <strain evidence="2">9284</strain>
    </source>
</reference>
<feature type="region of interest" description="Disordered" evidence="1">
    <location>
        <begin position="1"/>
        <end position="28"/>
    </location>
</feature>
<proteinExistence type="predicted"/>
<keyword evidence="3" id="KW-1185">Reference proteome</keyword>